<accession>A0A183TXD1</accession>
<dbReference type="NCBIfam" id="TIGR00196">
    <property type="entry name" value="yjeF_cterm"/>
    <property type="match status" value="1"/>
</dbReference>
<feature type="binding site" evidence="9">
    <location>
        <begin position="20"/>
        <end position="26"/>
    </location>
    <ligand>
        <name>FAD</name>
        <dbReference type="ChEBI" id="CHEBI:57692"/>
    </ligand>
</feature>
<comment type="catalytic activity">
    <reaction evidence="6">
        <text>(6S)-NADHX + ATP = ADP + phosphate + NADH + H(+)</text>
        <dbReference type="Rhea" id="RHEA:19017"/>
        <dbReference type="ChEBI" id="CHEBI:15378"/>
        <dbReference type="ChEBI" id="CHEBI:30616"/>
        <dbReference type="ChEBI" id="CHEBI:43474"/>
        <dbReference type="ChEBI" id="CHEBI:57945"/>
        <dbReference type="ChEBI" id="CHEBI:64074"/>
        <dbReference type="ChEBI" id="CHEBI:456216"/>
        <dbReference type="EC" id="4.2.1.93"/>
    </reaction>
</comment>
<keyword evidence="4 9" id="KW-0274">FAD</keyword>
<feature type="binding site" evidence="6">
    <location>
        <begin position="586"/>
        <end position="595"/>
    </location>
    <ligand>
        <name>ATP</name>
        <dbReference type="ChEBI" id="CHEBI:30616"/>
    </ligand>
</feature>
<dbReference type="WBParaSite" id="TCNE_0000090001-mRNA-1">
    <property type="protein sequence ID" value="TCNE_0000090001-mRNA-1"/>
    <property type="gene ID" value="TCNE_0000090001"/>
</dbReference>
<comment type="similarity">
    <text evidence="2 11">Belongs to the FAD-binding oxidoreductase/transferase type 4 family.</text>
</comment>
<evidence type="ECO:0000256" key="11">
    <source>
        <dbReference type="RuleBase" id="RU363113"/>
    </source>
</evidence>
<dbReference type="InterPro" id="IPR036318">
    <property type="entry name" value="FAD-bd_PCMH-like_sf"/>
</dbReference>
<keyword evidence="11" id="KW-0808">Transferase</keyword>
<dbReference type="GO" id="GO:0047453">
    <property type="term" value="F:ATP-dependent NAD(P)H-hydrate dehydratase activity"/>
    <property type="evidence" value="ECO:0007669"/>
    <property type="project" value="UniProtKB-UniRule"/>
</dbReference>
<dbReference type="SUPFAM" id="SSF56176">
    <property type="entry name" value="FAD-binding/transporter-associated domain-like"/>
    <property type="match status" value="1"/>
</dbReference>
<feature type="binding site" evidence="6">
    <location>
        <position position="472"/>
    </location>
    <ligand>
        <name>(6S)-NADPHX</name>
        <dbReference type="ChEBI" id="CHEBI:64076"/>
    </ligand>
</feature>
<feature type="domain" description="YjeF C-terminal" evidence="12">
    <location>
        <begin position="369"/>
        <end position="660"/>
    </location>
</feature>
<dbReference type="InterPro" id="IPR016171">
    <property type="entry name" value="Vanillyl_alc_oxidase_C-sub2"/>
</dbReference>
<reference evidence="14" key="1">
    <citation type="submission" date="2016-06" db="UniProtKB">
        <authorList>
            <consortium name="WormBaseParasite"/>
        </authorList>
    </citation>
    <scope>IDENTIFICATION</scope>
</reference>
<evidence type="ECO:0000256" key="1">
    <source>
        <dbReference type="ARBA" id="ARBA00004670"/>
    </source>
</evidence>
<evidence type="ECO:0000256" key="10">
    <source>
        <dbReference type="PIRSR" id="PIRSR625650-4"/>
    </source>
</evidence>
<comment type="cofactor">
    <cofactor evidence="9 11">
        <name>FAD</name>
        <dbReference type="ChEBI" id="CHEBI:57692"/>
    </cofactor>
</comment>
<evidence type="ECO:0000256" key="4">
    <source>
        <dbReference type="ARBA" id="ARBA00022827"/>
    </source>
</evidence>
<protein>
    <recommendedName>
        <fullName evidence="6">ATP-dependent (S)-NAD(P)H-hydrate dehydratase</fullName>
        <ecNumber evidence="6">4.2.1.93</ecNumber>
    </recommendedName>
    <alternativeName>
        <fullName evidence="6">ATP-dependent NAD(P)HX dehydratase</fullName>
    </alternativeName>
</protein>
<dbReference type="Pfam" id="PF01256">
    <property type="entry name" value="Carb_kinase"/>
    <property type="match status" value="1"/>
</dbReference>
<dbReference type="InterPro" id="IPR016169">
    <property type="entry name" value="FAD-bd_PCMH_sub2"/>
</dbReference>
<keyword evidence="6" id="KW-0547">Nucleotide-binding</keyword>
<evidence type="ECO:0000256" key="5">
    <source>
        <dbReference type="ARBA" id="ARBA00047472"/>
    </source>
</evidence>
<evidence type="ECO:0000256" key="9">
    <source>
        <dbReference type="PIRSR" id="PIRSR625650-3"/>
    </source>
</evidence>
<keyword evidence="3 11" id="KW-0285">Flavoprotein</keyword>
<evidence type="ECO:0000259" key="12">
    <source>
        <dbReference type="PROSITE" id="PS51383"/>
    </source>
</evidence>
<dbReference type="SUPFAM" id="SSF55103">
    <property type="entry name" value="FAD-linked oxidases, C-terminal domain"/>
    <property type="match status" value="1"/>
</dbReference>
<dbReference type="GO" id="GO:0008611">
    <property type="term" value="P:ether lipid biosynthetic process"/>
    <property type="evidence" value="ECO:0007669"/>
    <property type="project" value="UniProtKB-UniPathway"/>
</dbReference>
<evidence type="ECO:0000256" key="6">
    <source>
        <dbReference type="HAMAP-Rule" id="MF_03157"/>
    </source>
</evidence>
<proteinExistence type="inferred from homology"/>
<feature type="binding site" evidence="6">
    <location>
        <begin position="567"/>
        <end position="571"/>
    </location>
    <ligand>
        <name>ATP</name>
        <dbReference type="ChEBI" id="CHEBI:30616"/>
    </ligand>
</feature>
<dbReference type="Gene3D" id="3.30.300.330">
    <property type="match status" value="1"/>
</dbReference>
<dbReference type="UniPathway" id="UPA00781"/>
<comment type="cofactor">
    <cofactor evidence="6">
        <name>Mg(2+)</name>
        <dbReference type="ChEBI" id="CHEBI:18420"/>
    </cofactor>
</comment>
<keyword evidence="11" id="KW-0443">Lipid metabolism</keyword>
<keyword evidence="6" id="KW-0456">Lyase</keyword>
<dbReference type="CDD" id="cd01171">
    <property type="entry name" value="YXKO-related"/>
    <property type="match status" value="1"/>
</dbReference>
<evidence type="ECO:0000313" key="13">
    <source>
        <dbReference type="Proteomes" id="UP000050794"/>
    </source>
</evidence>
<dbReference type="GO" id="GO:0046496">
    <property type="term" value="P:nicotinamide nucleotide metabolic process"/>
    <property type="evidence" value="ECO:0007669"/>
    <property type="project" value="UniProtKB-UniRule"/>
</dbReference>
<dbReference type="InterPro" id="IPR016164">
    <property type="entry name" value="FAD-linked_Oxase-like_C"/>
</dbReference>
<dbReference type="SUPFAM" id="SSF53613">
    <property type="entry name" value="Ribokinase-like"/>
    <property type="match status" value="1"/>
</dbReference>
<keyword evidence="11" id="KW-0444">Lipid biosynthesis</keyword>
<dbReference type="InterPro" id="IPR004113">
    <property type="entry name" value="FAD-bd_oxidored_4_C"/>
</dbReference>
<dbReference type="PANTHER" id="PTHR46568:SF1">
    <property type="entry name" value="ALKYLDIHYDROXYACETONEPHOSPHATE SYNTHASE, PEROXISOMAL"/>
    <property type="match status" value="1"/>
</dbReference>
<dbReference type="InterPro" id="IPR000631">
    <property type="entry name" value="CARKD"/>
</dbReference>
<evidence type="ECO:0000256" key="8">
    <source>
        <dbReference type="PIRSR" id="PIRSR625650-2"/>
    </source>
</evidence>
<keyword evidence="6" id="KW-0520">NAD</keyword>
<dbReference type="GO" id="GO:0050660">
    <property type="term" value="F:flavin adenine dinucleotide binding"/>
    <property type="evidence" value="ECO:0007669"/>
    <property type="project" value="InterPro"/>
</dbReference>
<dbReference type="GO" id="GO:0008609">
    <property type="term" value="F:alkylglycerone-phosphate synthase activity"/>
    <property type="evidence" value="ECO:0007669"/>
    <property type="project" value="UniProtKB-EC"/>
</dbReference>
<feature type="site" description="Important for enzyme activity" evidence="10">
    <location>
        <position position="71"/>
    </location>
</feature>
<comment type="catalytic activity">
    <reaction evidence="5 6">
        <text>(6S)-NADPHX + ATP = ADP + phosphate + NADPH + H(+)</text>
        <dbReference type="Rhea" id="RHEA:32231"/>
        <dbReference type="ChEBI" id="CHEBI:15378"/>
        <dbReference type="ChEBI" id="CHEBI:30616"/>
        <dbReference type="ChEBI" id="CHEBI:43474"/>
        <dbReference type="ChEBI" id="CHEBI:57783"/>
        <dbReference type="ChEBI" id="CHEBI:64076"/>
        <dbReference type="ChEBI" id="CHEBI:456216"/>
        <dbReference type="EC" id="4.2.1.93"/>
    </reaction>
</comment>
<keyword evidence="6" id="KW-0067">ATP-binding</keyword>
<dbReference type="GO" id="GO:0005524">
    <property type="term" value="F:ATP binding"/>
    <property type="evidence" value="ECO:0007669"/>
    <property type="project" value="UniProtKB-KW"/>
</dbReference>
<comment type="subcellular location">
    <subcellularLocation>
        <location evidence="11">Peroxisome</location>
    </subcellularLocation>
</comment>
<organism evidence="13 14">
    <name type="scientific">Toxocara canis</name>
    <name type="common">Canine roundworm</name>
    <dbReference type="NCBI Taxonomy" id="6265"/>
    <lineage>
        <taxon>Eukaryota</taxon>
        <taxon>Metazoa</taxon>
        <taxon>Ecdysozoa</taxon>
        <taxon>Nematoda</taxon>
        <taxon>Chromadorea</taxon>
        <taxon>Rhabditida</taxon>
        <taxon>Spirurina</taxon>
        <taxon>Ascaridomorpha</taxon>
        <taxon>Ascaridoidea</taxon>
        <taxon>Toxocaridae</taxon>
        <taxon>Toxocara</taxon>
    </lineage>
</organism>
<feature type="active site" description="Proton donor/acceptor" evidence="7">
    <location>
        <position position="230"/>
    </location>
</feature>
<dbReference type="Pfam" id="PF02913">
    <property type="entry name" value="FAD-oxidase_C"/>
    <property type="match status" value="1"/>
</dbReference>
<comment type="similarity">
    <text evidence="6">Belongs to the NnrD/CARKD family.</text>
</comment>
<comment type="catalytic activity">
    <reaction evidence="11">
        <text>a long chain fatty alcohol + a 1-acylglycerone 3-phosphate = a 1-O-alkylglycerone 3-phosphate + a long-chain fatty acid + H(+)</text>
        <dbReference type="Rhea" id="RHEA:36171"/>
        <dbReference type="ChEBI" id="CHEBI:15378"/>
        <dbReference type="ChEBI" id="CHEBI:17135"/>
        <dbReference type="ChEBI" id="CHEBI:57534"/>
        <dbReference type="ChEBI" id="CHEBI:57560"/>
        <dbReference type="ChEBI" id="CHEBI:73315"/>
        <dbReference type="EC" id="2.5.1.26"/>
    </reaction>
</comment>
<dbReference type="Gene3D" id="1.10.45.10">
    <property type="entry name" value="Vanillyl-alcohol Oxidase, Chain A, domain 4"/>
    <property type="match status" value="1"/>
</dbReference>
<dbReference type="Gene3D" id="3.30.465.10">
    <property type="match status" value="1"/>
</dbReference>
<comment type="subunit">
    <text evidence="11">Homodimer.</text>
</comment>
<feature type="binding site" evidence="6">
    <location>
        <position position="596"/>
    </location>
    <ligand>
        <name>(6S)-NADPHX</name>
        <dbReference type="ChEBI" id="CHEBI:64076"/>
    </ligand>
</feature>
<keyword evidence="11" id="KW-0576">Peroxisome</keyword>
<evidence type="ECO:0000256" key="3">
    <source>
        <dbReference type="ARBA" id="ARBA00022630"/>
    </source>
</evidence>
<dbReference type="Proteomes" id="UP000050794">
    <property type="component" value="Unassembled WGS sequence"/>
</dbReference>
<dbReference type="InterPro" id="IPR029056">
    <property type="entry name" value="Ribokinase-like"/>
</dbReference>
<dbReference type="PANTHER" id="PTHR46568">
    <property type="entry name" value="ALKYLDIHYDROXYACETONEPHOSPHATE SYNTHASE, PEROXISOMAL"/>
    <property type="match status" value="1"/>
</dbReference>
<dbReference type="Gene3D" id="3.40.1190.20">
    <property type="match status" value="1"/>
</dbReference>
<comment type="function">
    <text evidence="11">Catalyzes the exchange of an acyl for a long-chain alkyl group and the formation of the ether bond in the biosynthesis of ether phospholipids.</text>
</comment>
<sequence length="665" mass="72931">LQVPRISSGPDLHHVILGSEGTLGVITEVTIKIFPLPEVKKYGSFVFPTFGHGVDFFREVAKQQCQPASLRLMDNEQFMMGQALKSEVKSFWESLSTKLAKIYLTKWKGFKIEEMVAATIVYEGSAEEVGVQEKKLALIADKYGGLPGGEESGKYGYRLTFAIAYLRDLGMDYSVMGESFETSVPWDRVKTLCHNVKQVIRREAKASGITRPILVSCRVTQVYDSGACVYFYFGFNYRDVHEPLEVYDKIETAARDEILACGGSISHHHGVGKLRKQWMPRTIGEVGISVLKAIKNELDPQVGIGIGRLACPSIRAARGVSENEHQSFSRARHLDMGTQLCRVCVTIHLKMPLLPPQCRFASRAVTSSEVLICSKLLPPLSESLRKGECGRIGVFGGSSLYTGAPYFAAMTSLKVASFLRYTGCDMVHVFCPPDAAPIIKSYSPELMVHPSYDRNALKESLHRIDALILGPGLGREEHVMPVVEHVIEAAKEKQLPIVIDADALFLLASNLSLVKGCSNAILTPNYPEFTRLYEHAFEGSQLNVEKRTSGEAAKQLAKHLGCTVLQKGAVDIITDGTQLGFGKTIGSPRRCGGQGDLLNGALAVFLFWALKKDEPSPTIAAALAASQLIRTAAREAFEEHGRSMTATDMLDHLPALISSAEMKSF</sequence>
<dbReference type="InterPro" id="IPR025650">
    <property type="entry name" value="Alkyl-DHAP_Synthase"/>
</dbReference>
<evidence type="ECO:0000313" key="14">
    <source>
        <dbReference type="WBParaSite" id="TCNE_0000090001-mRNA-1"/>
    </source>
</evidence>
<keyword evidence="13" id="KW-1185">Reference proteome</keyword>
<dbReference type="Gene3D" id="3.30.70.3450">
    <property type="match status" value="1"/>
</dbReference>
<dbReference type="GO" id="GO:0005777">
    <property type="term" value="C:peroxisome"/>
    <property type="evidence" value="ECO:0007669"/>
    <property type="project" value="UniProtKB-SubCell"/>
</dbReference>
<feature type="binding site" evidence="6">
    <location>
        <begin position="525"/>
        <end position="531"/>
    </location>
    <ligand>
        <name>(6S)-NADPHX</name>
        <dbReference type="ChEBI" id="CHEBI:64076"/>
    </ligand>
</feature>
<evidence type="ECO:0000256" key="7">
    <source>
        <dbReference type="PIRSR" id="PIRSR625650-1"/>
    </source>
</evidence>
<feature type="binding site" evidence="8">
    <location>
        <position position="167"/>
    </location>
    <ligand>
        <name>substrate</name>
    </ligand>
</feature>
<dbReference type="EC" id="4.2.1.93" evidence="6"/>
<name>A0A183TXD1_TOXCA</name>
<comment type="function">
    <text evidence="6">Catalyzes the dehydration of the S-form of NAD(P)HX at the expense of ATP, which is converted to ADP. Together with NAD(P)HX epimerase, which catalyzes the epimerization of the S- and R-forms, the enzyme allows the repair of both epimers of NAD(P)HX, a damaged form of NAD(P)H that is a result of enzymatic or heat-dependent hydration.</text>
</comment>
<dbReference type="HAMAP" id="MF_01965">
    <property type="entry name" value="NADHX_dehydratase"/>
    <property type="match status" value="1"/>
</dbReference>
<evidence type="ECO:0000256" key="2">
    <source>
        <dbReference type="ARBA" id="ARBA00008000"/>
    </source>
</evidence>
<dbReference type="PROSITE" id="PS51383">
    <property type="entry name" value="YJEF_C_3"/>
    <property type="match status" value="1"/>
</dbReference>
<keyword evidence="6" id="KW-0597">Phosphoprotein</keyword>
<comment type="pathway">
    <text evidence="1 11">Glycerolipid metabolism; ether lipid biosynthesis.</text>
</comment>
<dbReference type="AlphaFoldDB" id="A0A183TXD1"/>